<evidence type="ECO:0000256" key="6">
    <source>
        <dbReference type="SAM" id="MobiDB-lite"/>
    </source>
</evidence>
<dbReference type="RefSeq" id="WP_191754205.1">
    <property type="nucleotide sequence ID" value="NZ_JACSQM010000005.1"/>
</dbReference>
<evidence type="ECO:0000313" key="9">
    <source>
        <dbReference type="EMBL" id="MBD7964933.1"/>
    </source>
</evidence>
<reference evidence="9 10" key="1">
    <citation type="submission" date="2020-08" db="EMBL/GenBank/DDBJ databases">
        <title>A Genomic Blueprint of the Chicken Gut Microbiome.</title>
        <authorList>
            <person name="Gilroy R."/>
            <person name="Ravi A."/>
            <person name="Getino M."/>
            <person name="Pursley I."/>
            <person name="Horton D.L."/>
            <person name="Alikhan N.-F."/>
            <person name="Baker D."/>
            <person name="Gharbi K."/>
            <person name="Hall N."/>
            <person name="Watson M."/>
            <person name="Adriaenssens E.M."/>
            <person name="Foster-Nyarko E."/>
            <person name="Jarju S."/>
            <person name="Secka A."/>
            <person name="Antonio M."/>
            <person name="Oren A."/>
            <person name="Chaudhuri R."/>
            <person name="La Ragione R.M."/>
            <person name="Hildebrand F."/>
            <person name="Pallen M.J."/>
        </authorList>
    </citation>
    <scope>NUCLEOTIDE SEQUENCE [LARGE SCALE GENOMIC DNA]</scope>
    <source>
        <strain evidence="9 10">Sa2CUA10</strain>
    </source>
</reference>
<keyword evidence="10" id="KW-1185">Reference proteome</keyword>
<dbReference type="Pfam" id="PF00746">
    <property type="entry name" value="Gram_pos_anchor"/>
    <property type="match status" value="1"/>
</dbReference>
<accession>A0ABR8SNI1</accession>
<evidence type="ECO:0000259" key="8">
    <source>
        <dbReference type="Pfam" id="PF00746"/>
    </source>
</evidence>
<feature type="region of interest" description="Disordered" evidence="6">
    <location>
        <begin position="150"/>
        <end position="206"/>
    </location>
</feature>
<evidence type="ECO:0000256" key="7">
    <source>
        <dbReference type="SAM" id="Phobius"/>
    </source>
</evidence>
<keyword evidence="7" id="KW-0812">Transmembrane</keyword>
<protein>
    <submittedName>
        <fullName evidence="9">LPXTG cell wall anchor domain-containing protein</fullName>
    </submittedName>
</protein>
<evidence type="ECO:0000256" key="3">
    <source>
        <dbReference type="ARBA" id="ARBA00022525"/>
    </source>
</evidence>
<keyword evidence="2" id="KW-0134">Cell wall</keyword>
<evidence type="ECO:0000256" key="1">
    <source>
        <dbReference type="ARBA" id="ARBA00004168"/>
    </source>
</evidence>
<gene>
    <name evidence="9" type="ORF">H9648_12795</name>
</gene>
<organism evidence="9 10">
    <name type="scientific">Fictibacillus norfolkensis</name>
    <dbReference type="NCBI Taxonomy" id="2762233"/>
    <lineage>
        <taxon>Bacteria</taxon>
        <taxon>Bacillati</taxon>
        <taxon>Bacillota</taxon>
        <taxon>Bacilli</taxon>
        <taxon>Bacillales</taxon>
        <taxon>Fictibacillaceae</taxon>
        <taxon>Fictibacillus</taxon>
    </lineage>
</organism>
<proteinExistence type="predicted"/>
<keyword evidence="5" id="KW-0572">Peptidoglycan-anchor</keyword>
<dbReference type="NCBIfam" id="TIGR01167">
    <property type="entry name" value="LPXTG_anchor"/>
    <property type="match status" value="1"/>
</dbReference>
<keyword evidence="3" id="KW-0964">Secreted</keyword>
<dbReference type="EMBL" id="JACSQM010000005">
    <property type="protein sequence ID" value="MBD7964933.1"/>
    <property type="molecule type" value="Genomic_DNA"/>
</dbReference>
<name>A0ABR8SNI1_9BACL</name>
<sequence>MIKRKKVQRLIAGIISVLIIGVISFQPEKIYSFSNDSYGLELTPSEFHMDNMRPGYVQDHKLTVKNTGSSIMKYTVKTAFKSGEKLFKELNVTVKHENTELYKGKLSDLTISSRTIPAKTEALLTFSIGLPGEAGNEFQGLKTSYEIQVQGEGSTPPTDGEDPGENPENPGKDDGNKPPTSNTPPQEGTKKPANPPTKDTGSLPQTGEENPLFFLLSGVFMAVAGLGLLLIKKSVLPNPFRRG</sequence>
<feature type="transmembrane region" description="Helical" evidence="7">
    <location>
        <begin position="212"/>
        <end position="231"/>
    </location>
</feature>
<keyword evidence="4" id="KW-0732">Signal</keyword>
<comment type="caution">
    <text evidence="9">The sequence shown here is derived from an EMBL/GenBank/DDBJ whole genome shotgun (WGS) entry which is preliminary data.</text>
</comment>
<keyword evidence="7" id="KW-0472">Membrane</keyword>
<feature type="domain" description="Gram-positive cocci surface proteins LPxTG" evidence="8">
    <location>
        <begin position="196"/>
        <end position="233"/>
    </location>
</feature>
<comment type="subcellular location">
    <subcellularLocation>
        <location evidence="1">Secreted</location>
        <location evidence="1">Cell wall</location>
        <topology evidence="1">Peptidoglycan-anchor</topology>
    </subcellularLocation>
</comment>
<feature type="compositionally biased region" description="Polar residues" evidence="6">
    <location>
        <begin position="197"/>
        <end position="206"/>
    </location>
</feature>
<evidence type="ECO:0000256" key="4">
    <source>
        <dbReference type="ARBA" id="ARBA00022729"/>
    </source>
</evidence>
<dbReference type="InterPro" id="IPR019931">
    <property type="entry name" value="LPXTG_anchor"/>
</dbReference>
<dbReference type="Proteomes" id="UP000603641">
    <property type="component" value="Unassembled WGS sequence"/>
</dbReference>
<keyword evidence="7" id="KW-1133">Transmembrane helix</keyword>
<evidence type="ECO:0000256" key="2">
    <source>
        <dbReference type="ARBA" id="ARBA00022512"/>
    </source>
</evidence>
<evidence type="ECO:0000313" key="10">
    <source>
        <dbReference type="Proteomes" id="UP000603641"/>
    </source>
</evidence>
<evidence type="ECO:0000256" key="5">
    <source>
        <dbReference type="ARBA" id="ARBA00023088"/>
    </source>
</evidence>